<comment type="caution">
    <text evidence="2">The sequence shown here is derived from an EMBL/GenBank/DDBJ whole genome shotgun (WGS) entry which is preliminary data.</text>
</comment>
<gene>
    <name evidence="2" type="ORF">GCK32_000755</name>
</gene>
<evidence type="ECO:0000313" key="2">
    <source>
        <dbReference type="EMBL" id="KAK5986181.1"/>
    </source>
</evidence>
<evidence type="ECO:0000256" key="1">
    <source>
        <dbReference type="SAM" id="Phobius"/>
    </source>
</evidence>
<name>A0AAN8FT43_TRICO</name>
<dbReference type="Proteomes" id="UP001331761">
    <property type="component" value="Unassembled WGS sequence"/>
</dbReference>
<dbReference type="AlphaFoldDB" id="A0AAN8FT43"/>
<feature type="transmembrane region" description="Helical" evidence="1">
    <location>
        <begin position="32"/>
        <end position="51"/>
    </location>
</feature>
<reference evidence="2 3" key="1">
    <citation type="submission" date="2019-10" db="EMBL/GenBank/DDBJ databases">
        <title>Assembly and Annotation for the nematode Trichostrongylus colubriformis.</title>
        <authorList>
            <person name="Martin J."/>
        </authorList>
    </citation>
    <scope>NUCLEOTIDE SEQUENCE [LARGE SCALE GENOMIC DNA]</scope>
    <source>
        <strain evidence="2">G859</strain>
        <tissue evidence="2">Whole worm</tissue>
    </source>
</reference>
<keyword evidence="3" id="KW-1185">Reference proteome</keyword>
<protein>
    <submittedName>
        <fullName evidence="2">Uncharacterized protein</fullName>
    </submittedName>
</protein>
<sequence>MSLQHVAFFLPYRRDNIYAIPVLLVSFVEPYFIVYFVSCFVFCFSIVPQISTLPQTFYRKMELQYTPTRVGY</sequence>
<accession>A0AAN8FT43</accession>
<keyword evidence="1" id="KW-1133">Transmembrane helix</keyword>
<keyword evidence="1" id="KW-0472">Membrane</keyword>
<keyword evidence="1" id="KW-0812">Transmembrane</keyword>
<evidence type="ECO:0000313" key="3">
    <source>
        <dbReference type="Proteomes" id="UP001331761"/>
    </source>
</evidence>
<dbReference type="EMBL" id="WIXE01000938">
    <property type="protein sequence ID" value="KAK5986181.1"/>
    <property type="molecule type" value="Genomic_DNA"/>
</dbReference>
<proteinExistence type="predicted"/>
<organism evidence="2 3">
    <name type="scientific">Trichostrongylus colubriformis</name>
    <name type="common">Black scour worm</name>
    <dbReference type="NCBI Taxonomy" id="6319"/>
    <lineage>
        <taxon>Eukaryota</taxon>
        <taxon>Metazoa</taxon>
        <taxon>Ecdysozoa</taxon>
        <taxon>Nematoda</taxon>
        <taxon>Chromadorea</taxon>
        <taxon>Rhabditida</taxon>
        <taxon>Rhabditina</taxon>
        <taxon>Rhabditomorpha</taxon>
        <taxon>Strongyloidea</taxon>
        <taxon>Trichostrongylidae</taxon>
        <taxon>Trichostrongylus</taxon>
    </lineage>
</organism>